<organism evidence="2 3">
    <name type="scientific">Arsenicitalea aurantiaca</name>
    <dbReference type="NCBI Taxonomy" id="1783274"/>
    <lineage>
        <taxon>Bacteria</taxon>
        <taxon>Pseudomonadati</taxon>
        <taxon>Pseudomonadota</taxon>
        <taxon>Alphaproteobacteria</taxon>
        <taxon>Hyphomicrobiales</taxon>
        <taxon>Devosiaceae</taxon>
        <taxon>Arsenicitalea</taxon>
    </lineage>
</organism>
<dbReference type="RefSeq" id="WP_127187017.1">
    <property type="nucleotide sequence ID" value="NZ_RZNJ01000001.1"/>
</dbReference>
<dbReference type="OrthoDB" id="9815110at2"/>
<dbReference type="InterPro" id="IPR016064">
    <property type="entry name" value="NAD/diacylglycerol_kinase_sf"/>
</dbReference>
<feature type="domain" description="DAGKc" evidence="1">
    <location>
        <begin position="1"/>
        <end position="131"/>
    </location>
</feature>
<dbReference type="Gene3D" id="3.40.50.10330">
    <property type="entry name" value="Probable inorganic polyphosphate/atp-NAD kinase, domain 1"/>
    <property type="match status" value="1"/>
</dbReference>
<dbReference type="InterPro" id="IPR001206">
    <property type="entry name" value="Diacylglycerol_kinase_cat_dom"/>
</dbReference>
<dbReference type="InterPro" id="IPR004363">
    <property type="entry name" value="Methylgl_synth"/>
</dbReference>
<dbReference type="SUPFAM" id="SSF111331">
    <property type="entry name" value="NAD kinase/diacylglycerol kinase-like"/>
    <property type="match status" value="1"/>
</dbReference>
<dbReference type="SMART" id="SM00046">
    <property type="entry name" value="DAGKc"/>
    <property type="match status" value="1"/>
</dbReference>
<dbReference type="PANTHER" id="PTHR30492">
    <property type="entry name" value="METHYLGLYOXAL SYNTHASE"/>
    <property type="match status" value="1"/>
</dbReference>
<dbReference type="InterPro" id="IPR017438">
    <property type="entry name" value="ATP-NAD_kinase_N"/>
</dbReference>
<dbReference type="AlphaFoldDB" id="A0A433XLD5"/>
<protein>
    <submittedName>
        <fullName evidence="2">Diacylglycerol kinase family lipid kinase</fullName>
    </submittedName>
</protein>
<dbReference type="Gene3D" id="2.60.200.40">
    <property type="match status" value="1"/>
</dbReference>
<dbReference type="GO" id="GO:0019242">
    <property type="term" value="P:methylglyoxal biosynthetic process"/>
    <property type="evidence" value="ECO:0007669"/>
    <property type="project" value="InterPro"/>
</dbReference>
<dbReference type="EMBL" id="RZNJ01000001">
    <property type="protein sequence ID" value="RUT34897.1"/>
    <property type="molecule type" value="Genomic_DNA"/>
</dbReference>
<dbReference type="GO" id="GO:0008929">
    <property type="term" value="F:methylglyoxal synthase activity"/>
    <property type="evidence" value="ECO:0007669"/>
    <property type="project" value="InterPro"/>
</dbReference>
<keyword evidence="3" id="KW-1185">Reference proteome</keyword>
<evidence type="ECO:0000259" key="1">
    <source>
        <dbReference type="PROSITE" id="PS50146"/>
    </source>
</evidence>
<dbReference type="Proteomes" id="UP000281547">
    <property type="component" value="Unassembled WGS sequence"/>
</dbReference>
<evidence type="ECO:0000313" key="2">
    <source>
        <dbReference type="EMBL" id="RUT34897.1"/>
    </source>
</evidence>
<dbReference type="PROSITE" id="PS50146">
    <property type="entry name" value="DAGK"/>
    <property type="match status" value="1"/>
</dbReference>
<keyword evidence="2" id="KW-0808">Transferase</keyword>
<dbReference type="Pfam" id="PF19279">
    <property type="entry name" value="YegS_C"/>
    <property type="match status" value="1"/>
</dbReference>
<accession>A0A433XLD5</accession>
<comment type="caution">
    <text evidence="2">The sequence shown here is derived from an EMBL/GenBank/DDBJ whole genome shotgun (WGS) entry which is preliminary data.</text>
</comment>
<dbReference type="GO" id="GO:0005829">
    <property type="term" value="C:cytosol"/>
    <property type="evidence" value="ECO:0007669"/>
    <property type="project" value="TreeGrafter"/>
</dbReference>
<proteinExistence type="predicted"/>
<dbReference type="Pfam" id="PF00781">
    <property type="entry name" value="DAGK_cat"/>
    <property type="match status" value="1"/>
</dbReference>
<keyword evidence="2" id="KW-0418">Kinase</keyword>
<gene>
    <name evidence="2" type="ORF">EMQ25_02775</name>
</gene>
<reference evidence="2 3" key="1">
    <citation type="journal article" date="2016" name="Int. J. Syst. Evol. Microbiol.">
        <title>Arsenicitalea aurantiaca gen. nov., sp. nov., a new member of the family Hyphomicrobiaceae, isolated from high-arsenic sediment.</title>
        <authorList>
            <person name="Mu Y."/>
            <person name="Zhou L."/>
            <person name="Zeng X.C."/>
            <person name="Liu L."/>
            <person name="Pan Y."/>
            <person name="Chen X."/>
            <person name="Wang J."/>
            <person name="Li S."/>
            <person name="Li W.J."/>
            <person name="Wang Y."/>
        </authorList>
    </citation>
    <scope>NUCLEOTIDE SEQUENCE [LARGE SCALE GENOMIC DNA]</scope>
    <source>
        <strain evidence="2 3">42-50</strain>
    </source>
</reference>
<sequence>MHFIGVLNRNGGTLRTMDIDAFCAEATDIFSRHGHTLDCRAVEGDDLIEALEKAAAEEGADAILAGGGDGTISAAADIAFRTGTPLAVLPAGTMNLFARALHMPLDLTEALEAIAGGELFSVDIATANDRPFVHQFSVGIHTRLVRIREGLVYKSRIGKIAASLRAVSAAIVNPPRFSVEIVTPRGTERREASGISISNNLFAEGHIPHADVLDRGVLGVYLARPMTTGELLRLCLGVFSGRWKDNPFVTEREVTGITLNFPRRRRSDQAVVDGELIRLERTVRLQIHPGALRVVAPKPEREEAAAA</sequence>
<evidence type="ECO:0000313" key="3">
    <source>
        <dbReference type="Proteomes" id="UP000281547"/>
    </source>
</evidence>
<dbReference type="InterPro" id="IPR045540">
    <property type="entry name" value="YegS/DAGK_C"/>
</dbReference>
<dbReference type="GO" id="GO:0016301">
    <property type="term" value="F:kinase activity"/>
    <property type="evidence" value="ECO:0007669"/>
    <property type="project" value="UniProtKB-KW"/>
</dbReference>
<name>A0A433XLD5_9HYPH</name>
<dbReference type="PANTHER" id="PTHR30492:SF0">
    <property type="entry name" value="METHYLGLYOXAL SYNTHASE"/>
    <property type="match status" value="1"/>
</dbReference>